<organism evidence="4 5">
    <name type="scientific">Aphanomyces euteiches</name>
    <dbReference type="NCBI Taxonomy" id="100861"/>
    <lineage>
        <taxon>Eukaryota</taxon>
        <taxon>Sar</taxon>
        <taxon>Stramenopiles</taxon>
        <taxon>Oomycota</taxon>
        <taxon>Saprolegniomycetes</taxon>
        <taxon>Saprolegniales</taxon>
        <taxon>Verrucalvaceae</taxon>
        <taxon>Aphanomyces</taxon>
    </lineage>
</organism>
<accession>A0A6G0XEZ6</accession>
<comment type="caution">
    <text evidence="4">The sequence shown here is derived from an EMBL/GenBank/DDBJ whole genome shotgun (WGS) entry which is preliminary data.</text>
</comment>
<gene>
    <name evidence="4" type="ORF">Ae201684_005390</name>
</gene>
<dbReference type="InterPro" id="IPR015915">
    <property type="entry name" value="Kelch-typ_b-propeller"/>
</dbReference>
<dbReference type="InterPro" id="IPR000210">
    <property type="entry name" value="BTB/POZ_dom"/>
</dbReference>
<proteinExistence type="predicted"/>
<dbReference type="InterPro" id="IPR011333">
    <property type="entry name" value="SKP1/BTB/POZ_sf"/>
</dbReference>
<dbReference type="InterPro" id="IPR015943">
    <property type="entry name" value="WD40/YVTN_repeat-like_dom_sf"/>
</dbReference>
<dbReference type="Gene3D" id="3.30.710.10">
    <property type="entry name" value="Potassium Channel Kv1.1, Chain A"/>
    <property type="match status" value="2"/>
</dbReference>
<dbReference type="SMART" id="SM00320">
    <property type="entry name" value="WD40"/>
    <property type="match status" value="5"/>
</dbReference>
<keyword evidence="5" id="KW-1185">Reference proteome</keyword>
<dbReference type="InterPro" id="IPR046377">
    <property type="entry name" value="DHU1"/>
</dbReference>
<evidence type="ECO:0000256" key="2">
    <source>
        <dbReference type="ARBA" id="ARBA00022737"/>
    </source>
</evidence>
<reference evidence="4 5" key="1">
    <citation type="submission" date="2019-07" db="EMBL/GenBank/DDBJ databases">
        <title>Genomics analysis of Aphanomyces spp. identifies a new class of oomycete effector associated with host adaptation.</title>
        <authorList>
            <person name="Gaulin E."/>
        </authorList>
    </citation>
    <scope>NUCLEOTIDE SEQUENCE [LARGE SCALE GENOMIC DNA]</scope>
    <source>
        <strain evidence="4 5">ATCC 201684</strain>
    </source>
</reference>
<keyword evidence="1" id="KW-0880">Kelch repeat</keyword>
<dbReference type="SUPFAM" id="SSF54695">
    <property type="entry name" value="POZ domain"/>
    <property type="match status" value="2"/>
</dbReference>
<dbReference type="PANTHER" id="PTHR47201:SF1">
    <property type="entry name" value="PROTEIN DWD HYPERSENSITIVE TO UV-B 1"/>
    <property type="match status" value="1"/>
</dbReference>
<dbReference type="InterPro" id="IPR036322">
    <property type="entry name" value="WD40_repeat_dom_sf"/>
</dbReference>
<protein>
    <recommendedName>
        <fullName evidence="3">BTB domain-containing protein</fullName>
    </recommendedName>
</protein>
<dbReference type="VEuPathDB" id="FungiDB:AeMF1_017543"/>
<dbReference type="PANTHER" id="PTHR47201">
    <property type="entry name" value="BNAC09G30780D PROTEIN"/>
    <property type="match status" value="1"/>
</dbReference>
<dbReference type="SUPFAM" id="SSF117281">
    <property type="entry name" value="Kelch motif"/>
    <property type="match status" value="1"/>
</dbReference>
<dbReference type="Gene3D" id="2.130.10.10">
    <property type="entry name" value="YVTN repeat-like/Quinoprotein amine dehydrogenase"/>
    <property type="match status" value="1"/>
</dbReference>
<evidence type="ECO:0000256" key="1">
    <source>
        <dbReference type="ARBA" id="ARBA00022441"/>
    </source>
</evidence>
<dbReference type="PROSITE" id="PS50097">
    <property type="entry name" value="BTB"/>
    <property type="match status" value="2"/>
</dbReference>
<dbReference type="SUPFAM" id="SSF50978">
    <property type="entry name" value="WD40 repeat-like"/>
    <property type="match status" value="1"/>
</dbReference>
<dbReference type="GO" id="GO:0080008">
    <property type="term" value="C:Cul4-RING E3 ubiquitin ligase complex"/>
    <property type="evidence" value="ECO:0007669"/>
    <property type="project" value="InterPro"/>
</dbReference>
<feature type="domain" description="BTB" evidence="3">
    <location>
        <begin position="376"/>
        <end position="462"/>
    </location>
</feature>
<name>A0A6G0XEZ6_9STRA</name>
<evidence type="ECO:0000313" key="5">
    <source>
        <dbReference type="Proteomes" id="UP000481153"/>
    </source>
</evidence>
<dbReference type="Gene3D" id="2.120.10.80">
    <property type="entry name" value="Kelch-type beta propeller"/>
    <property type="match status" value="3"/>
</dbReference>
<dbReference type="EMBL" id="VJMJ01000070">
    <property type="protein sequence ID" value="KAF0738778.1"/>
    <property type="molecule type" value="Genomic_DNA"/>
</dbReference>
<dbReference type="AlphaFoldDB" id="A0A6G0XEZ6"/>
<dbReference type="Proteomes" id="UP000481153">
    <property type="component" value="Unassembled WGS sequence"/>
</dbReference>
<dbReference type="CDD" id="cd18186">
    <property type="entry name" value="BTB_POZ_ZBTB_KLHL-like"/>
    <property type="match status" value="2"/>
</dbReference>
<evidence type="ECO:0000259" key="3">
    <source>
        <dbReference type="PROSITE" id="PS50097"/>
    </source>
</evidence>
<dbReference type="Pfam" id="PF00651">
    <property type="entry name" value="BTB"/>
    <property type="match status" value="2"/>
</dbReference>
<dbReference type="GO" id="GO:0071493">
    <property type="term" value="P:cellular response to UV-B"/>
    <property type="evidence" value="ECO:0007669"/>
    <property type="project" value="InterPro"/>
</dbReference>
<feature type="domain" description="BTB" evidence="3">
    <location>
        <begin position="937"/>
        <end position="1004"/>
    </location>
</feature>
<dbReference type="Pfam" id="PF24681">
    <property type="entry name" value="Kelch_KLHDC2_KLHL20_DRC7"/>
    <property type="match status" value="2"/>
</dbReference>
<sequence>MTYSMAVMNPWKVRVLCNSRDAFMESSLISKHPFNPRQFEYHPTDPSLLVFGTFSGQVVVWNHALNKVHYVSKAHQLNPSEQVLGLSWLHSNSHSDKFVVGTQKGTITACSMNTGAHGAPFSPFPHLSSIHVNMNDQYVLVSGQSHSVRVYDLDTGQIVREFDEIHEKEINLSRFANLSPNLFATCSFDKAVKLWDMRCRAGVPIYTCTSSGENLTICFSLDDQRLLVSAVDDEFKQYSLLNGRLDWGVGPQHFKNKPIYSRSYYTSSGNLILSGSTDHSVVRMYCSHTGRLLHGSIQYSGRKHAALHTQSLRANPHDELKFCALVSYADASFHNELIENTMVGTGQDSDSEYIHTFSPSWEFKLATRKSLQDDATDVVLSTGPHLFRAHSLILSCRSARFATLFASIHSKESYKSPVAFPQSSHDSLPLVVCGYVLDVFCSKDSLNLFLSYLYSDDVELPVFVTSLAQELVHLAGFFDLQHLVSLVEMKCSQSLTVPNIVSVANFAFQNQLHQLLSSCLRFLVVHRGVVNSIDVLHPSVRYLLSEEQKACTQSYNLPECYGHLCLMDEQDRLVVLGGICYSAMHLNYVSPKHILVLDMVANQCTKVDTTGDSPSTLVFSSACAIDPNHPRHYVLCGGGHSRQLNENLLIFDTTLFQWSTVPPLSTPSPVLRRIGHSLSVVVSPPTAISQMVLFGGCDVLTKEYYNDVHVLHVNPSTQFDWTCPNVLGPPPLARMAHSATSLQVVNVAGDICSLLVVFGGLGPGYLLSTLHLLHLSETYMRWETPENSGSTPSARYGHSAVWLRPPTPTTSNSVIIFGGTSGATHFQDIHVLQIVVGNNRAPTQTVWSTVNTTGVPPAPRYRHSAVLWGSSHMVVFGGLGNEKDGALSDLMALDLATMQWSTGSLKTTEPGIDHSVIVQQSRWYRDFVSLVDSEHQSDVSFLFHDSTPPLRAHSFVLARSLHMRRMLHTGMIESLRGTVSLNKPQSVVKALLEFVYTDRLRVLPSDLIDLLDLAHSFNMGILSMLLQGIAVNLLDEANVTSMLIFADIHGLNTLKLGCVTFILQRWQLEELETMFTGELGPTLRDELEVWASTSGHAYMYDQAQYSIAF</sequence>
<dbReference type="SMART" id="SM00225">
    <property type="entry name" value="BTB"/>
    <property type="match status" value="2"/>
</dbReference>
<keyword evidence="2" id="KW-0677">Repeat</keyword>
<dbReference type="InterPro" id="IPR001680">
    <property type="entry name" value="WD40_rpt"/>
</dbReference>
<evidence type="ECO:0000313" key="4">
    <source>
        <dbReference type="EMBL" id="KAF0738778.1"/>
    </source>
</evidence>